<organism evidence="1 2">
    <name type="scientific">Senna tora</name>
    <dbReference type="NCBI Taxonomy" id="362788"/>
    <lineage>
        <taxon>Eukaryota</taxon>
        <taxon>Viridiplantae</taxon>
        <taxon>Streptophyta</taxon>
        <taxon>Embryophyta</taxon>
        <taxon>Tracheophyta</taxon>
        <taxon>Spermatophyta</taxon>
        <taxon>Magnoliopsida</taxon>
        <taxon>eudicotyledons</taxon>
        <taxon>Gunneridae</taxon>
        <taxon>Pentapetalae</taxon>
        <taxon>rosids</taxon>
        <taxon>fabids</taxon>
        <taxon>Fabales</taxon>
        <taxon>Fabaceae</taxon>
        <taxon>Caesalpinioideae</taxon>
        <taxon>Cassia clade</taxon>
        <taxon>Senna</taxon>
    </lineage>
</organism>
<dbReference type="AlphaFoldDB" id="A0A834XCA6"/>
<accession>A0A834XCA6</accession>
<dbReference type="Proteomes" id="UP000634136">
    <property type="component" value="Unassembled WGS sequence"/>
</dbReference>
<sequence>MAQSSSEKKVNKRGNSITNYVMSPCMILRVAAACLEIRLGYTRLAFAEDGTLQGPFCRLSPLSRLFQIEPLD</sequence>
<protein>
    <submittedName>
        <fullName evidence="1">Uncharacterized protein</fullName>
    </submittedName>
</protein>
<keyword evidence="2" id="KW-1185">Reference proteome</keyword>
<dbReference type="EMBL" id="JAAIUW010000002">
    <property type="protein sequence ID" value="KAF7842798.1"/>
    <property type="molecule type" value="Genomic_DNA"/>
</dbReference>
<gene>
    <name evidence="1" type="ORF">G2W53_005096</name>
</gene>
<comment type="caution">
    <text evidence="1">The sequence shown here is derived from an EMBL/GenBank/DDBJ whole genome shotgun (WGS) entry which is preliminary data.</text>
</comment>
<proteinExistence type="predicted"/>
<evidence type="ECO:0000313" key="2">
    <source>
        <dbReference type="Proteomes" id="UP000634136"/>
    </source>
</evidence>
<name>A0A834XCA6_9FABA</name>
<evidence type="ECO:0000313" key="1">
    <source>
        <dbReference type="EMBL" id="KAF7842798.1"/>
    </source>
</evidence>
<reference evidence="1" key="1">
    <citation type="submission" date="2020-09" db="EMBL/GenBank/DDBJ databases">
        <title>Genome-Enabled Discovery of Anthraquinone Biosynthesis in Senna tora.</title>
        <authorList>
            <person name="Kang S.-H."/>
            <person name="Pandey R.P."/>
            <person name="Lee C.-M."/>
            <person name="Sim J.-S."/>
            <person name="Jeong J.-T."/>
            <person name="Choi B.-S."/>
            <person name="Jung M."/>
            <person name="Ginzburg D."/>
            <person name="Zhao K."/>
            <person name="Won S.Y."/>
            <person name="Oh T.-J."/>
            <person name="Yu Y."/>
            <person name="Kim N.-H."/>
            <person name="Lee O.R."/>
            <person name="Lee T.-H."/>
            <person name="Bashyal P."/>
            <person name="Kim T.-S."/>
            <person name="Lee W.-H."/>
            <person name="Kawkins C."/>
            <person name="Kim C.-K."/>
            <person name="Kim J.S."/>
            <person name="Ahn B.O."/>
            <person name="Rhee S.Y."/>
            <person name="Sohng J.K."/>
        </authorList>
    </citation>
    <scope>NUCLEOTIDE SEQUENCE</scope>
    <source>
        <tissue evidence="1">Leaf</tissue>
    </source>
</reference>